<dbReference type="Gene3D" id="1.10.10.10">
    <property type="entry name" value="Winged helix-like DNA-binding domain superfamily/Winged helix DNA-binding domain"/>
    <property type="match status" value="1"/>
</dbReference>
<accession>A0A1N7H390</accession>
<dbReference type="PANTHER" id="PTHR33164:SF43">
    <property type="entry name" value="HTH-TYPE TRANSCRIPTIONAL REPRESSOR YETL"/>
    <property type="match status" value="1"/>
</dbReference>
<dbReference type="RefSeq" id="WP_076441744.1">
    <property type="nucleotide sequence ID" value="NZ_CP192071.1"/>
</dbReference>
<evidence type="ECO:0000313" key="2">
    <source>
        <dbReference type="EMBL" id="SIS19317.1"/>
    </source>
</evidence>
<dbReference type="InterPro" id="IPR000835">
    <property type="entry name" value="HTH_MarR-typ"/>
</dbReference>
<dbReference type="InterPro" id="IPR036390">
    <property type="entry name" value="WH_DNA-bd_sf"/>
</dbReference>
<dbReference type="STRING" id="58117.SAMN05421833_13629"/>
<protein>
    <submittedName>
        <fullName evidence="2">DNA-binding transcriptional regulator, MarR family</fullName>
    </submittedName>
</protein>
<dbReference type="InterPro" id="IPR036388">
    <property type="entry name" value="WH-like_DNA-bd_sf"/>
</dbReference>
<organism evidence="2 3">
    <name type="scientific">Microbispora rosea</name>
    <dbReference type="NCBI Taxonomy" id="58117"/>
    <lineage>
        <taxon>Bacteria</taxon>
        <taxon>Bacillati</taxon>
        <taxon>Actinomycetota</taxon>
        <taxon>Actinomycetes</taxon>
        <taxon>Streptosporangiales</taxon>
        <taxon>Streptosporangiaceae</taxon>
        <taxon>Microbispora</taxon>
    </lineage>
</organism>
<dbReference type="AlphaFoldDB" id="A0A1N7H390"/>
<keyword evidence="2" id="KW-0238">DNA-binding</keyword>
<dbReference type="SUPFAM" id="SSF46785">
    <property type="entry name" value="Winged helix' DNA-binding domain"/>
    <property type="match status" value="1"/>
</dbReference>
<dbReference type="InterPro" id="IPR039422">
    <property type="entry name" value="MarR/SlyA-like"/>
</dbReference>
<dbReference type="PANTHER" id="PTHR33164">
    <property type="entry name" value="TRANSCRIPTIONAL REGULATOR, MARR FAMILY"/>
    <property type="match status" value="1"/>
</dbReference>
<dbReference type="Proteomes" id="UP000186096">
    <property type="component" value="Unassembled WGS sequence"/>
</dbReference>
<dbReference type="GO" id="GO:0003700">
    <property type="term" value="F:DNA-binding transcription factor activity"/>
    <property type="evidence" value="ECO:0007669"/>
    <property type="project" value="InterPro"/>
</dbReference>
<dbReference type="EMBL" id="FTNI01000036">
    <property type="protein sequence ID" value="SIS19317.1"/>
    <property type="molecule type" value="Genomic_DNA"/>
</dbReference>
<evidence type="ECO:0000259" key="1">
    <source>
        <dbReference type="PROSITE" id="PS50995"/>
    </source>
</evidence>
<reference evidence="3" key="1">
    <citation type="submission" date="2017-01" db="EMBL/GenBank/DDBJ databases">
        <authorList>
            <person name="Varghese N."/>
            <person name="Submissions S."/>
        </authorList>
    </citation>
    <scope>NUCLEOTIDE SEQUENCE [LARGE SCALE GENOMIC DNA]</scope>
    <source>
        <strain evidence="3">ATCC 12950</strain>
    </source>
</reference>
<dbReference type="GO" id="GO:0003677">
    <property type="term" value="F:DNA binding"/>
    <property type="evidence" value="ECO:0007669"/>
    <property type="project" value="UniProtKB-KW"/>
</dbReference>
<evidence type="ECO:0000313" key="3">
    <source>
        <dbReference type="Proteomes" id="UP000186096"/>
    </source>
</evidence>
<proteinExistence type="predicted"/>
<dbReference type="OrthoDB" id="4462574at2"/>
<name>A0A1N7H390_9ACTN</name>
<gene>
    <name evidence="2" type="ORF">SAMN05421833_13629</name>
</gene>
<feature type="domain" description="HTH marR-type" evidence="1">
    <location>
        <begin position="10"/>
        <end position="142"/>
    </location>
</feature>
<dbReference type="SMART" id="SM00347">
    <property type="entry name" value="HTH_MARR"/>
    <property type="match status" value="1"/>
</dbReference>
<dbReference type="Pfam" id="PF12802">
    <property type="entry name" value="MarR_2"/>
    <property type="match status" value="1"/>
</dbReference>
<dbReference type="GO" id="GO:0006950">
    <property type="term" value="P:response to stress"/>
    <property type="evidence" value="ECO:0007669"/>
    <property type="project" value="TreeGrafter"/>
</dbReference>
<dbReference type="PROSITE" id="PS50995">
    <property type="entry name" value="HTH_MARR_2"/>
    <property type="match status" value="1"/>
</dbReference>
<sequence>MTSEVPQALSGRLSFLLGRLYMRALDLEARRLEALGVTVKQQAVLALLADEGPMTQQHLGQRLGIDRTTVVAVVDGLEQARLVERRRSPADRRAYLLTLTPDGVRAGEQGRGLVSGAEGELLGALDEDERRTLTELLGRAVRGQGPGDAGAPPR</sequence>
<dbReference type="PRINTS" id="PR00598">
    <property type="entry name" value="HTHMARR"/>
</dbReference>
<keyword evidence="3" id="KW-1185">Reference proteome</keyword>